<comment type="caution">
    <text evidence="2">The sequence shown here is derived from an EMBL/GenBank/DDBJ whole genome shotgun (WGS) entry which is preliminary data.</text>
</comment>
<sequence>MSCLLSSHASFLHLTSCHLPIRTPCFYILKPHRYYYLHLSPKPPSPLSPANPAPPRGTTDKLSAFSPARAGAEDEMTQKNNKSNFVPGASDRKWDKDSGYAEKEKGALS</sequence>
<feature type="compositionally biased region" description="Pro residues" evidence="1">
    <location>
        <begin position="45"/>
        <end position="55"/>
    </location>
</feature>
<evidence type="ECO:0000256" key="1">
    <source>
        <dbReference type="SAM" id="MobiDB-lite"/>
    </source>
</evidence>
<reference evidence="2 3" key="1">
    <citation type="submission" date="2019-05" db="EMBL/GenBank/DDBJ databases">
        <title>Another draft genome of Portunus trituberculatus and its Hox gene families provides insights of decapod evolution.</title>
        <authorList>
            <person name="Jeong J.-H."/>
            <person name="Song I."/>
            <person name="Kim S."/>
            <person name="Choi T."/>
            <person name="Kim D."/>
            <person name="Ryu S."/>
            <person name="Kim W."/>
        </authorList>
    </citation>
    <scope>NUCLEOTIDE SEQUENCE [LARGE SCALE GENOMIC DNA]</scope>
    <source>
        <tissue evidence="2">Muscle</tissue>
    </source>
</reference>
<gene>
    <name evidence="2" type="ORF">E2C01_094840</name>
</gene>
<organism evidence="2 3">
    <name type="scientific">Portunus trituberculatus</name>
    <name type="common">Swimming crab</name>
    <name type="synonym">Neptunus trituberculatus</name>
    <dbReference type="NCBI Taxonomy" id="210409"/>
    <lineage>
        <taxon>Eukaryota</taxon>
        <taxon>Metazoa</taxon>
        <taxon>Ecdysozoa</taxon>
        <taxon>Arthropoda</taxon>
        <taxon>Crustacea</taxon>
        <taxon>Multicrustacea</taxon>
        <taxon>Malacostraca</taxon>
        <taxon>Eumalacostraca</taxon>
        <taxon>Eucarida</taxon>
        <taxon>Decapoda</taxon>
        <taxon>Pleocyemata</taxon>
        <taxon>Brachyura</taxon>
        <taxon>Eubrachyura</taxon>
        <taxon>Portunoidea</taxon>
        <taxon>Portunidae</taxon>
        <taxon>Portuninae</taxon>
        <taxon>Portunus</taxon>
    </lineage>
</organism>
<evidence type="ECO:0000313" key="2">
    <source>
        <dbReference type="EMBL" id="MPC99427.1"/>
    </source>
</evidence>
<name>A0A5B7K1Y7_PORTR</name>
<keyword evidence="3" id="KW-1185">Reference proteome</keyword>
<feature type="region of interest" description="Disordered" evidence="1">
    <location>
        <begin position="45"/>
        <end position="109"/>
    </location>
</feature>
<dbReference type="AlphaFoldDB" id="A0A5B7K1Y7"/>
<evidence type="ECO:0000313" key="3">
    <source>
        <dbReference type="Proteomes" id="UP000324222"/>
    </source>
</evidence>
<feature type="compositionally biased region" description="Basic and acidic residues" evidence="1">
    <location>
        <begin position="90"/>
        <end position="109"/>
    </location>
</feature>
<accession>A0A5B7K1Y7</accession>
<protein>
    <submittedName>
        <fullName evidence="2">Uncharacterized protein</fullName>
    </submittedName>
</protein>
<proteinExistence type="predicted"/>
<dbReference type="EMBL" id="VSRR010118301">
    <property type="protein sequence ID" value="MPC99427.1"/>
    <property type="molecule type" value="Genomic_DNA"/>
</dbReference>
<dbReference type="Proteomes" id="UP000324222">
    <property type="component" value="Unassembled WGS sequence"/>
</dbReference>